<dbReference type="SMART" id="SM00857">
    <property type="entry name" value="Resolvase"/>
    <property type="match status" value="1"/>
</dbReference>
<dbReference type="PANTHER" id="PTHR30461:SF2">
    <property type="entry name" value="SERINE RECOMBINASE PINE-RELATED"/>
    <property type="match status" value="1"/>
</dbReference>
<reference evidence="6" key="1">
    <citation type="submission" date="2016-06" db="EMBL/GenBank/DDBJ databases">
        <authorList>
            <person name="Varghese N."/>
            <person name="Submissions Spin"/>
        </authorList>
    </citation>
    <scope>NUCLEOTIDE SEQUENCE [LARGE SCALE GENOMIC DNA]</scope>
    <source>
        <strain evidence="6">DSM 43909</strain>
    </source>
</reference>
<dbReference type="SUPFAM" id="SSF53041">
    <property type="entry name" value="Resolvase-like"/>
    <property type="match status" value="1"/>
</dbReference>
<dbReference type="PROSITE" id="PS51736">
    <property type="entry name" value="RECOMBINASES_3"/>
    <property type="match status" value="1"/>
</dbReference>
<dbReference type="CDD" id="cd03768">
    <property type="entry name" value="SR_ResInv"/>
    <property type="match status" value="1"/>
</dbReference>
<dbReference type="Gene3D" id="3.90.1750.20">
    <property type="entry name" value="Putative Large Serine Recombinase, Chain B, Domain 2"/>
    <property type="match status" value="1"/>
</dbReference>
<gene>
    <name evidence="5" type="ORF">GA0074695_1525</name>
</gene>
<dbReference type="Gene3D" id="3.40.50.1390">
    <property type="entry name" value="Resolvase, N-terminal catalytic domain"/>
    <property type="match status" value="1"/>
</dbReference>
<evidence type="ECO:0000259" key="3">
    <source>
        <dbReference type="PROSITE" id="PS51736"/>
    </source>
</evidence>
<sequence>MFDTYVTIVGNVLTAPEWRRTTQSNTLVANFKVASTARRLDRDSGRWVDGNSLRVQHRSMSHMTTAIIYIRLSSHRGDLDPSTSPARQEEACRAYCTAKGWAVHPHVVRDLDVSGSDKGLRLDRPGLGEIRERWGEVDVVIFAKLDRLARNVVDFRAFAEEAEQNGAALVSVAESLDMTTISGKFVATILAAFAEMEAATIAERTAAGIAGARRLGRWAGGAAPYGYRVAPATDGPGYILVPDAEAVTVVREAAERVLSGESLYRIAHDFNTRGVPTRSAKLIAEGRTRRMKAAPWSTQVIAQMLVNPAVVGRSVYRGEVIRDDDGMPRQLWEPILSLDVWHQLRAALAANGGGVEGRGRRVRAARLLSGIAYCAGCGRKLYASSRKHPSGATVPTYACAARRNGQGCKGVAITAELTERYVEREFLGMVGHRPLVELVTVAVDDGRRADIEAGIADLARQMTERGADVAALAARLAELHAAREALPATAVTEVRRVETGQTFGEAWESRDVDGRRALLVWAGARVVVHRAAVPGRKTFDESRLDLQLGTADDPEAQRLAEIAAEEAM</sequence>
<protein>
    <submittedName>
        <fullName evidence="5">Site-specific DNA recombinase</fullName>
    </submittedName>
</protein>
<keyword evidence="1" id="KW-0238">DNA-binding</keyword>
<dbReference type="Gene3D" id="2.40.50.140">
    <property type="entry name" value="Nucleic acid-binding proteins"/>
    <property type="match status" value="1"/>
</dbReference>
<dbReference type="GO" id="GO:0000150">
    <property type="term" value="F:DNA strand exchange activity"/>
    <property type="evidence" value="ECO:0007669"/>
    <property type="project" value="InterPro"/>
</dbReference>
<dbReference type="PANTHER" id="PTHR30461">
    <property type="entry name" value="DNA-INVERTASE FROM LAMBDOID PROPHAGE"/>
    <property type="match status" value="1"/>
</dbReference>
<dbReference type="Proteomes" id="UP000198242">
    <property type="component" value="Chromosome I"/>
</dbReference>
<evidence type="ECO:0000313" key="5">
    <source>
        <dbReference type="EMBL" id="SCE84069.1"/>
    </source>
</evidence>
<dbReference type="InterPro" id="IPR006119">
    <property type="entry name" value="Resolv_N"/>
</dbReference>
<feature type="domain" description="Resolvase/invertase-type recombinase catalytic" evidence="3">
    <location>
        <begin position="65"/>
        <end position="216"/>
    </location>
</feature>
<organism evidence="5 6">
    <name type="scientific">Micromonospora viridifaciens</name>
    <dbReference type="NCBI Taxonomy" id="1881"/>
    <lineage>
        <taxon>Bacteria</taxon>
        <taxon>Bacillati</taxon>
        <taxon>Actinomycetota</taxon>
        <taxon>Actinomycetes</taxon>
        <taxon>Micromonosporales</taxon>
        <taxon>Micromonosporaceae</taxon>
        <taxon>Micromonospora</taxon>
    </lineage>
</organism>
<feature type="domain" description="Recombinase" evidence="4">
    <location>
        <begin position="224"/>
        <end position="354"/>
    </location>
</feature>
<dbReference type="SUPFAM" id="SSF50249">
    <property type="entry name" value="Nucleic acid-binding proteins"/>
    <property type="match status" value="1"/>
</dbReference>
<dbReference type="EMBL" id="LT607411">
    <property type="protein sequence ID" value="SCE84069.1"/>
    <property type="molecule type" value="Genomic_DNA"/>
</dbReference>
<evidence type="ECO:0000313" key="6">
    <source>
        <dbReference type="Proteomes" id="UP000198242"/>
    </source>
</evidence>
<evidence type="ECO:0000256" key="1">
    <source>
        <dbReference type="ARBA" id="ARBA00023125"/>
    </source>
</evidence>
<dbReference type="InterPro" id="IPR025827">
    <property type="entry name" value="Zn_ribbon_recom_dom"/>
</dbReference>
<dbReference type="Pfam" id="PF00239">
    <property type="entry name" value="Resolvase"/>
    <property type="match status" value="1"/>
</dbReference>
<keyword evidence="2" id="KW-0233">DNA recombination</keyword>
<dbReference type="Pfam" id="PF07508">
    <property type="entry name" value="Recombinase"/>
    <property type="match status" value="1"/>
</dbReference>
<name>A0A1C4VJW7_MICVI</name>
<evidence type="ECO:0000256" key="2">
    <source>
        <dbReference type="ARBA" id="ARBA00023172"/>
    </source>
</evidence>
<evidence type="ECO:0000259" key="4">
    <source>
        <dbReference type="PROSITE" id="PS51737"/>
    </source>
</evidence>
<dbReference type="AlphaFoldDB" id="A0A1C4VJW7"/>
<dbReference type="Pfam" id="PF13408">
    <property type="entry name" value="Zn_ribbon_recom"/>
    <property type="match status" value="1"/>
</dbReference>
<dbReference type="PROSITE" id="PS51737">
    <property type="entry name" value="RECOMBINASE_DNA_BIND"/>
    <property type="match status" value="1"/>
</dbReference>
<dbReference type="InterPro" id="IPR011109">
    <property type="entry name" value="DNA_bind_recombinase_dom"/>
</dbReference>
<dbReference type="GO" id="GO:0003677">
    <property type="term" value="F:DNA binding"/>
    <property type="evidence" value="ECO:0007669"/>
    <property type="project" value="UniProtKB-KW"/>
</dbReference>
<dbReference type="InterPro" id="IPR050639">
    <property type="entry name" value="SSR_resolvase"/>
</dbReference>
<proteinExistence type="predicted"/>
<dbReference type="InterPro" id="IPR038109">
    <property type="entry name" value="DNA_bind_recomb_sf"/>
</dbReference>
<keyword evidence="6" id="KW-1185">Reference proteome</keyword>
<dbReference type="InterPro" id="IPR036162">
    <property type="entry name" value="Resolvase-like_N_sf"/>
</dbReference>
<dbReference type="InterPro" id="IPR012340">
    <property type="entry name" value="NA-bd_OB-fold"/>
</dbReference>
<accession>A0A1C4VJW7</accession>